<organism evidence="2 3">
    <name type="scientific">Pseudomonas syringae pv. solidagae</name>
    <dbReference type="NCBI Taxonomy" id="264458"/>
    <lineage>
        <taxon>Bacteria</taxon>
        <taxon>Pseudomonadati</taxon>
        <taxon>Pseudomonadota</taxon>
        <taxon>Gammaproteobacteria</taxon>
        <taxon>Pseudomonadales</taxon>
        <taxon>Pseudomonadaceae</taxon>
        <taxon>Pseudomonas</taxon>
        <taxon>Pseudomonas syringae</taxon>
    </lineage>
</organism>
<name>A0A3M5LU38_PSESX</name>
<evidence type="ECO:0000313" key="3">
    <source>
        <dbReference type="Proteomes" id="UP000268096"/>
    </source>
</evidence>
<dbReference type="InterPro" id="IPR002611">
    <property type="entry name" value="IstB_ATP-bd"/>
</dbReference>
<feature type="domain" description="IstB-like ATP-binding" evidence="1">
    <location>
        <begin position="2"/>
        <end position="113"/>
    </location>
</feature>
<evidence type="ECO:0000259" key="1">
    <source>
        <dbReference type="Pfam" id="PF01695"/>
    </source>
</evidence>
<dbReference type="Gene3D" id="3.40.50.300">
    <property type="entry name" value="P-loop containing nucleotide triphosphate hydrolases"/>
    <property type="match status" value="1"/>
</dbReference>
<dbReference type="AlphaFoldDB" id="A0A3M5LU38"/>
<dbReference type="GO" id="GO:0005524">
    <property type="term" value="F:ATP binding"/>
    <property type="evidence" value="ECO:0007669"/>
    <property type="project" value="InterPro"/>
</dbReference>
<dbReference type="SUPFAM" id="SSF52540">
    <property type="entry name" value="P-loop containing nucleoside triphosphate hydrolases"/>
    <property type="match status" value="1"/>
</dbReference>
<dbReference type="Pfam" id="PF01695">
    <property type="entry name" value="IstB_IS21"/>
    <property type="match status" value="1"/>
</dbReference>
<gene>
    <name evidence="2" type="ORF">ALP48_01848</name>
</gene>
<dbReference type="EMBL" id="RBTH01000012">
    <property type="protein sequence ID" value="RMT51564.1"/>
    <property type="molecule type" value="Genomic_DNA"/>
</dbReference>
<comment type="caution">
    <text evidence="2">The sequence shown here is derived from an EMBL/GenBank/DDBJ whole genome shotgun (WGS) entry which is preliminary data.</text>
</comment>
<evidence type="ECO:0000313" key="2">
    <source>
        <dbReference type="EMBL" id="RMT51564.1"/>
    </source>
</evidence>
<accession>A0A3M5LU38</accession>
<protein>
    <submittedName>
        <fullName evidence="2">ISPsy14, transposition helper protein</fullName>
    </submittedName>
</protein>
<sequence length="122" mass="13832">MRYLRLPRLMEELGLAHGDGRFAKLMAGYAKTDLLILDDWGLAPFTAAQRRDMLELLDDRYGNRSTLVTSQMPVDKWHALIGDPTLGDAILDRLVHNAYRIELKGESMRRRATKLTTTGTSD</sequence>
<dbReference type="Proteomes" id="UP000268096">
    <property type="component" value="Unassembled WGS sequence"/>
</dbReference>
<dbReference type="InterPro" id="IPR027417">
    <property type="entry name" value="P-loop_NTPase"/>
</dbReference>
<proteinExistence type="predicted"/>
<reference evidence="2 3" key="1">
    <citation type="submission" date="2018-08" db="EMBL/GenBank/DDBJ databases">
        <title>Recombination of ecologically and evolutionarily significant loci maintains genetic cohesion in the Pseudomonas syringae species complex.</title>
        <authorList>
            <person name="Dillon M."/>
            <person name="Thakur S."/>
            <person name="Almeida R.N.D."/>
            <person name="Weir B.S."/>
            <person name="Guttman D.S."/>
        </authorList>
    </citation>
    <scope>NUCLEOTIDE SEQUENCE [LARGE SCALE GENOMIC DNA]</scope>
    <source>
        <strain evidence="2 3">ICMP 16926</strain>
    </source>
</reference>